<dbReference type="PANTHER" id="PTHR30007:SF1">
    <property type="entry name" value="BLR1914 PROTEIN"/>
    <property type="match status" value="1"/>
</dbReference>
<dbReference type="RefSeq" id="WP_148580527.1">
    <property type="nucleotide sequence ID" value="NZ_SDKK01000018.1"/>
</dbReference>
<reference evidence="2 3" key="1">
    <citation type="submission" date="2019-01" db="EMBL/GenBank/DDBJ databases">
        <title>Zoogloea oleivorans genome sequencing and assembly.</title>
        <authorList>
            <person name="Tancsics A."/>
            <person name="Farkas M."/>
            <person name="Kriszt B."/>
            <person name="Maroti G."/>
            <person name="Horvath B."/>
        </authorList>
    </citation>
    <scope>NUCLEOTIDE SEQUENCE [LARGE SCALE GENOMIC DNA]</scope>
    <source>
        <strain evidence="2 3">Buc</strain>
    </source>
</reference>
<comment type="caution">
    <text evidence="2">The sequence shown here is derived from an EMBL/GenBank/DDBJ whole genome shotgun (WGS) entry which is preliminary data.</text>
</comment>
<accession>A0A6C2CNC8</accession>
<dbReference type="PANTHER" id="PTHR30007">
    <property type="entry name" value="PHP DOMAIN PROTEIN"/>
    <property type="match status" value="1"/>
</dbReference>
<dbReference type="InterPro" id="IPR025668">
    <property type="entry name" value="Tnp_DDE_dom"/>
</dbReference>
<gene>
    <name evidence="2" type="ORF">ETQ85_18290</name>
</gene>
<dbReference type="OrthoDB" id="8781865at2"/>
<keyword evidence="3" id="KW-1185">Reference proteome</keyword>
<name>A0A6C2CNC8_9RHOO</name>
<evidence type="ECO:0000313" key="3">
    <source>
        <dbReference type="Proteomes" id="UP000389128"/>
    </source>
</evidence>
<feature type="domain" description="Transposase DDE" evidence="1">
    <location>
        <begin position="38"/>
        <end position="124"/>
    </location>
</feature>
<dbReference type="Proteomes" id="UP000389128">
    <property type="component" value="Unassembled WGS sequence"/>
</dbReference>
<dbReference type="EMBL" id="SDKK01000018">
    <property type="protein sequence ID" value="TYC54625.1"/>
    <property type="molecule type" value="Genomic_DNA"/>
</dbReference>
<dbReference type="AlphaFoldDB" id="A0A6C2CNC8"/>
<evidence type="ECO:0000313" key="2">
    <source>
        <dbReference type="EMBL" id="TYC54625.1"/>
    </source>
</evidence>
<dbReference type="Pfam" id="PF13586">
    <property type="entry name" value="DDE_Tnp_1_2"/>
    <property type="match status" value="1"/>
</dbReference>
<protein>
    <recommendedName>
        <fullName evidence="1">Transposase DDE domain-containing protein</fullName>
    </recommendedName>
</protein>
<organism evidence="2 3">
    <name type="scientific">Zoogloea oleivorans</name>
    <dbReference type="NCBI Taxonomy" id="1552750"/>
    <lineage>
        <taxon>Bacteria</taxon>
        <taxon>Pseudomonadati</taxon>
        <taxon>Pseudomonadota</taxon>
        <taxon>Betaproteobacteria</taxon>
        <taxon>Rhodocyclales</taxon>
        <taxon>Zoogloeaceae</taxon>
        <taxon>Zoogloea</taxon>
    </lineage>
</organism>
<proteinExistence type="predicted"/>
<evidence type="ECO:0000259" key="1">
    <source>
        <dbReference type="Pfam" id="PF13586"/>
    </source>
</evidence>
<sequence>MSAGQAHESLFAEPVLDAVRIVQPHGSPRRRPERLGGDRGYCYRRIRNWFHKHHVGAVTSARSTRPEGAAARPAAQIRPPYCRRNVIERCVSWLKEARAVATRFEKLAVHYLGCIKLAMIRRHLQAILSNRP</sequence>